<sequence length="414" mass="42742">MALPSIDADFLIRRSPEAATRTPAPRARTELRERFTLAPAEREAPRPTERRPEPRVEARAAERAIPERRSVDKMPPDRAAPETRRPDEPDRPRKTPAETSARDTGRRQGADRTEPAAKIADGPAEAAVQAKGAEQAELEAFETPETEEAETVEKEAAGASGSPAGPISAGFVVAPVSGRRGEAAGDGQQDGEAAASSGRHSGVGGAETAGAAAEIVTGAFEQVLAAHNADAGLETSPLSAPAGAGAAAPTASAAATVTAPATNPADGHHPVTPPVPLGAVPMTIGLRLLAGSSRFEIRLDPVDLGRIDVSLDIDKDRGTVTTHLVVERPETLALLQRDAGSLQQALSQAGLDPSEGINLSLRDDTGSGGQEFDRQKSGSQGRAPSGTDRSDALAAVEAAPLRTLRGLSGIDIRI</sequence>
<feature type="compositionally biased region" description="Basic and acidic residues" evidence="1">
    <location>
        <begin position="27"/>
        <end position="115"/>
    </location>
</feature>
<feature type="compositionally biased region" description="Acidic residues" evidence="1">
    <location>
        <begin position="136"/>
        <end position="150"/>
    </location>
</feature>
<name>A0ABQ4S2R2_9HYPH</name>
<keyword evidence="4" id="KW-1185">Reference proteome</keyword>
<feature type="compositionally biased region" description="Low complexity" evidence="1">
    <location>
        <begin position="255"/>
        <end position="265"/>
    </location>
</feature>
<feature type="compositionally biased region" description="Low complexity" evidence="1">
    <location>
        <begin position="17"/>
        <end position="26"/>
    </location>
</feature>
<feature type="compositionally biased region" description="Low complexity" evidence="1">
    <location>
        <begin position="157"/>
        <end position="170"/>
    </location>
</feature>
<feature type="region of interest" description="Disordered" evidence="1">
    <location>
        <begin position="1"/>
        <end position="206"/>
    </location>
</feature>
<feature type="region of interest" description="Disordered" evidence="1">
    <location>
        <begin position="353"/>
        <end position="391"/>
    </location>
</feature>
<organism evidence="3 4">
    <name type="scientific">Methylobacterium iners</name>
    <dbReference type="NCBI Taxonomy" id="418707"/>
    <lineage>
        <taxon>Bacteria</taxon>
        <taxon>Pseudomonadati</taxon>
        <taxon>Pseudomonadota</taxon>
        <taxon>Alphaproteobacteria</taxon>
        <taxon>Hyphomicrobiales</taxon>
        <taxon>Methylobacteriaceae</taxon>
        <taxon>Methylobacterium</taxon>
    </lineage>
</organism>
<feature type="compositionally biased region" description="Basic and acidic residues" evidence="1">
    <location>
        <begin position="361"/>
        <end position="376"/>
    </location>
</feature>
<dbReference type="CDD" id="cd17470">
    <property type="entry name" value="T3SS_Flik_C"/>
    <property type="match status" value="1"/>
</dbReference>
<dbReference type="EMBL" id="BPQP01000049">
    <property type="protein sequence ID" value="GJD95985.1"/>
    <property type="molecule type" value="Genomic_DNA"/>
</dbReference>
<dbReference type="InterPro" id="IPR038610">
    <property type="entry name" value="FliK-like_C_sf"/>
</dbReference>
<accession>A0ABQ4S2R2</accession>
<reference evidence="3" key="2">
    <citation type="submission" date="2021-08" db="EMBL/GenBank/DDBJ databases">
        <authorList>
            <person name="Tani A."/>
            <person name="Ola A."/>
            <person name="Ogura Y."/>
            <person name="Katsura K."/>
            <person name="Hayashi T."/>
        </authorList>
    </citation>
    <scope>NUCLEOTIDE SEQUENCE</scope>
    <source>
        <strain evidence="3">DSM 19015</strain>
    </source>
</reference>
<reference evidence="3" key="1">
    <citation type="journal article" date="2021" name="Front. Microbiol.">
        <title>Comprehensive Comparative Genomics and Phenotyping of Methylobacterium Species.</title>
        <authorList>
            <person name="Alessa O."/>
            <person name="Ogura Y."/>
            <person name="Fujitani Y."/>
            <person name="Takami H."/>
            <person name="Hayashi T."/>
            <person name="Sahin N."/>
            <person name="Tani A."/>
        </authorList>
    </citation>
    <scope>NUCLEOTIDE SEQUENCE</scope>
    <source>
        <strain evidence="3">DSM 19015</strain>
    </source>
</reference>
<dbReference type="Gene3D" id="3.30.750.140">
    <property type="match status" value="1"/>
</dbReference>
<gene>
    <name evidence="3" type="ORF">OCOJLMKI_3202</name>
</gene>
<feature type="domain" description="Flagellar hook-length control protein-like C-terminal" evidence="2">
    <location>
        <begin position="290"/>
        <end position="365"/>
    </location>
</feature>
<feature type="compositionally biased region" description="Low complexity" evidence="1">
    <location>
        <begin position="185"/>
        <end position="195"/>
    </location>
</feature>
<dbReference type="InterPro" id="IPR021136">
    <property type="entry name" value="Flagellar_hook_control-like_C"/>
</dbReference>
<feature type="region of interest" description="Disordered" evidence="1">
    <location>
        <begin position="255"/>
        <end position="274"/>
    </location>
</feature>
<evidence type="ECO:0000259" key="2">
    <source>
        <dbReference type="Pfam" id="PF02120"/>
    </source>
</evidence>
<evidence type="ECO:0000256" key="1">
    <source>
        <dbReference type="SAM" id="MobiDB-lite"/>
    </source>
</evidence>
<dbReference type="Proteomes" id="UP001055125">
    <property type="component" value="Unassembled WGS sequence"/>
</dbReference>
<evidence type="ECO:0000313" key="3">
    <source>
        <dbReference type="EMBL" id="GJD95985.1"/>
    </source>
</evidence>
<protein>
    <recommendedName>
        <fullName evidence="2">Flagellar hook-length control protein-like C-terminal domain-containing protein</fullName>
    </recommendedName>
</protein>
<proteinExistence type="predicted"/>
<comment type="caution">
    <text evidence="3">The sequence shown here is derived from an EMBL/GenBank/DDBJ whole genome shotgun (WGS) entry which is preliminary data.</text>
</comment>
<evidence type="ECO:0000313" key="4">
    <source>
        <dbReference type="Proteomes" id="UP001055125"/>
    </source>
</evidence>
<dbReference type="Pfam" id="PF02120">
    <property type="entry name" value="Flg_hook"/>
    <property type="match status" value="1"/>
</dbReference>